<feature type="transmembrane region" description="Helical" evidence="7">
    <location>
        <begin position="264"/>
        <end position="284"/>
    </location>
</feature>
<keyword evidence="6 7" id="KW-0472">Membrane</keyword>
<dbReference type="OrthoDB" id="30881at2759"/>
<name>A0A3M7T307_BRAPC</name>
<comment type="subcellular location">
    <subcellularLocation>
        <location evidence="1">Membrane</location>
        <topology evidence="1">Multi-pass membrane protein</topology>
    </subcellularLocation>
</comment>
<protein>
    <recommendedName>
        <fullName evidence="3">Transmembrane protein 19</fullName>
    </recommendedName>
</protein>
<proteinExistence type="inferred from homology"/>
<evidence type="ECO:0000256" key="3">
    <source>
        <dbReference type="ARBA" id="ARBA00014258"/>
    </source>
</evidence>
<organism evidence="8 9">
    <name type="scientific">Brachionus plicatilis</name>
    <name type="common">Marine rotifer</name>
    <name type="synonym">Brachionus muelleri</name>
    <dbReference type="NCBI Taxonomy" id="10195"/>
    <lineage>
        <taxon>Eukaryota</taxon>
        <taxon>Metazoa</taxon>
        <taxon>Spiralia</taxon>
        <taxon>Gnathifera</taxon>
        <taxon>Rotifera</taxon>
        <taxon>Eurotatoria</taxon>
        <taxon>Monogononta</taxon>
        <taxon>Pseudotrocha</taxon>
        <taxon>Ploima</taxon>
        <taxon>Brachionidae</taxon>
        <taxon>Brachionus</taxon>
    </lineage>
</organism>
<dbReference type="Proteomes" id="UP000276133">
    <property type="component" value="Unassembled WGS sequence"/>
</dbReference>
<evidence type="ECO:0000256" key="1">
    <source>
        <dbReference type="ARBA" id="ARBA00004141"/>
    </source>
</evidence>
<dbReference type="AlphaFoldDB" id="A0A3M7T307"/>
<dbReference type="PANTHER" id="PTHR13353:SF5">
    <property type="entry name" value="TRANSMEMBRANE PROTEIN 19"/>
    <property type="match status" value="1"/>
</dbReference>
<dbReference type="EMBL" id="REGN01000367">
    <property type="protein sequence ID" value="RNA42406.1"/>
    <property type="molecule type" value="Genomic_DNA"/>
</dbReference>
<comment type="caution">
    <text evidence="8">The sequence shown here is derived from an EMBL/GenBank/DDBJ whole genome shotgun (WGS) entry which is preliminary data.</text>
</comment>
<sequence>MILTIISRKAYRKKSLSYSGCYAAFFVGIIVSYSNFCHLCSLLAFFYASNKATKFRQEEKKKFDSEYKQGGQRDWLQVISNGFFATFYSIFYIIECGHGERPIDFEHDYKSSWYSVAVLASLSCSCGDTFSSELGTAFDHSKNKVFHILKLKRVPKGTNGGISLFGTVVSALGGLLIGLSYYSCLKLSLWIREVFELGRFESEMHWPILLIGLFSGLFGSLVDSLLGAYFQYSGFNSRTKKIQNEPGPNVEHISGYDLLSNNQVNFLSCLILAIAGPFFSLKFYKIFS</sequence>
<dbReference type="InterPro" id="IPR002794">
    <property type="entry name" value="DUF92_TMEM19"/>
</dbReference>
<feature type="transmembrane region" description="Helical" evidence="7">
    <location>
        <begin position="21"/>
        <end position="48"/>
    </location>
</feature>
<dbReference type="PANTHER" id="PTHR13353">
    <property type="entry name" value="TRANSMEMBRANE PROTEIN 19"/>
    <property type="match status" value="1"/>
</dbReference>
<feature type="transmembrane region" description="Helical" evidence="7">
    <location>
        <begin position="206"/>
        <end position="230"/>
    </location>
</feature>
<reference evidence="8 9" key="1">
    <citation type="journal article" date="2018" name="Sci. Rep.">
        <title>Genomic signatures of local adaptation to the degree of environmental predictability in rotifers.</title>
        <authorList>
            <person name="Franch-Gras L."/>
            <person name="Hahn C."/>
            <person name="Garcia-Roger E.M."/>
            <person name="Carmona M.J."/>
            <person name="Serra M."/>
            <person name="Gomez A."/>
        </authorList>
    </citation>
    <scope>NUCLEOTIDE SEQUENCE [LARGE SCALE GENOMIC DNA]</scope>
    <source>
        <strain evidence="8">HYR1</strain>
    </source>
</reference>
<accession>A0A3M7T307</accession>
<keyword evidence="4 7" id="KW-0812">Transmembrane</keyword>
<evidence type="ECO:0000256" key="2">
    <source>
        <dbReference type="ARBA" id="ARBA00009012"/>
    </source>
</evidence>
<keyword evidence="5 7" id="KW-1133">Transmembrane helix</keyword>
<evidence type="ECO:0000256" key="6">
    <source>
        <dbReference type="ARBA" id="ARBA00023136"/>
    </source>
</evidence>
<gene>
    <name evidence="8" type="ORF">BpHYR1_008043</name>
</gene>
<evidence type="ECO:0000313" key="9">
    <source>
        <dbReference type="Proteomes" id="UP000276133"/>
    </source>
</evidence>
<dbReference type="Pfam" id="PF01940">
    <property type="entry name" value="DUF92"/>
    <property type="match status" value="1"/>
</dbReference>
<comment type="similarity">
    <text evidence="2">Belongs to the TMEM19 family.</text>
</comment>
<feature type="transmembrane region" description="Helical" evidence="7">
    <location>
        <begin position="162"/>
        <end position="185"/>
    </location>
</feature>
<dbReference type="STRING" id="10195.A0A3M7T307"/>
<keyword evidence="9" id="KW-1185">Reference proteome</keyword>
<evidence type="ECO:0000256" key="4">
    <source>
        <dbReference type="ARBA" id="ARBA00022692"/>
    </source>
</evidence>
<evidence type="ECO:0000256" key="7">
    <source>
        <dbReference type="SAM" id="Phobius"/>
    </source>
</evidence>
<dbReference type="GO" id="GO:0016020">
    <property type="term" value="C:membrane"/>
    <property type="evidence" value="ECO:0007669"/>
    <property type="project" value="UniProtKB-SubCell"/>
</dbReference>
<evidence type="ECO:0000256" key="5">
    <source>
        <dbReference type="ARBA" id="ARBA00022989"/>
    </source>
</evidence>
<evidence type="ECO:0000313" key="8">
    <source>
        <dbReference type="EMBL" id="RNA42406.1"/>
    </source>
</evidence>